<evidence type="ECO:0000313" key="1">
    <source>
        <dbReference type="EMBL" id="KAJ3498115.1"/>
    </source>
</evidence>
<protein>
    <submittedName>
        <fullName evidence="1">Uncharacterized protein</fullName>
    </submittedName>
</protein>
<gene>
    <name evidence="1" type="ORF">NLG97_g1374</name>
</gene>
<name>A0ACC1R7D1_9HYPO</name>
<organism evidence="1 2">
    <name type="scientific">Lecanicillium saksenae</name>
    <dbReference type="NCBI Taxonomy" id="468837"/>
    <lineage>
        <taxon>Eukaryota</taxon>
        <taxon>Fungi</taxon>
        <taxon>Dikarya</taxon>
        <taxon>Ascomycota</taxon>
        <taxon>Pezizomycotina</taxon>
        <taxon>Sordariomycetes</taxon>
        <taxon>Hypocreomycetidae</taxon>
        <taxon>Hypocreales</taxon>
        <taxon>Cordycipitaceae</taxon>
        <taxon>Lecanicillium</taxon>
    </lineage>
</organism>
<evidence type="ECO:0000313" key="2">
    <source>
        <dbReference type="Proteomes" id="UP001148737"/>
    </source>
</evidence>
<reference evidence="1" key="1">
    <citation type="submission" date="2022-07" db="EMBL/GenBank/DDBJ databases">
        <title>Genome Sequence of Lecanicillium saksenae.</title>
        <authorList>
            <person name="Buettner E."/>
        </authorList>
    </citation>
    <scope>NUCLEOTIDE SEQUENCE</scope>
    <source>
        <strain evidence="1">VT-O1</strain>
    </source>
</reference>
<accession>A0ACC1R7D1</accession>
<dbReference type="EMBL" id="JANAKD010000070">
    <property type="protein sequence ID" value="KAJ3498115.1"/>
    <property type="molecule type" value="Genomic_DNA"/>
</dbReference>
<comment type="caution">
    <text evidence="1">The sequence shown here is derived from an EMBL/GenBank/DDBJ whole genome shotgun (WGS) entry which is preliminary data.</text>
</comment>
<keyword evidence="2" id="KW-1185">Reference proteome</keyword>
<sequence>MRFVAASLLALAGAICAEAASSGGHDELSFLTVETTNGPVTGHSASNSGSVIEYLGIPYAKPPVGGLRFAPPKRITETGPYEASHFGYDCPLTASPPVDYPQFTPQAQRILSYFASGAGTNKSEDCLTLNIWAKTTAASQKSQKPVIVFFYGGRFAIGNTNSPFYNAKYFADAQDAIFVTVNYRVNIFGFPGFPGKPQNAGLRDQRAAVEWLYDNIDAFGGDRNKITIAGQSSGGVSVDYWTYAYEEQPLINGVIATSGNAFSFPVQPKGVPLDNFKQVAKKLGCCSKKDVYECVKKADWREVEQAAASIKPGTSSSPLRSVPPFYPIPDEEIVFSNYLERTKQGKFAKVPLFSGNNNNEAGYYKIPAYSKGIVPTQAQVDSFHLESFTCPIAFQANAREKHGLPAWVWRYFGDWDNTRLYPTSGAYHGTDLHMIYGASGDVSGISPVQDQEELTKVMQQAWYAFSNDPWNGLTKTMGWPRYDENKESVIVYGRGNSPKPVLVKPSEFNAPCSTVTLGALGSQTPSAAAATT</sequence>
<dbReference type="Proteomes" id="UP001148737">
    <property type="component" value="Unassembled WGS sequence"/>
</dbReference>
<proteinExistence type="predicted"/>